<proteinExistence type="predicted"/>
<evidence type="ECO:0000313" key="6">
    <source>
        <dbReference type="Proteomes" id="UP000187499"/>
    </source>
</evidence>
<dbReference type="Gene3D" id="3.10.20.320">
    <property type="entry name" value="Putative peptidoglycan bound protein (lpxtg motif)"/>
    <property type="match status" value="1"/>
</dbReference>
<evidence type="ECO:0000256" key="2">
    <source>
        <dbReference type="SAM" id="MobiDB-lite"/>
    </source>
</evidence>
<feature type="compositionally biased region" description="Acidic residues" evidence="2">
    <location>
        <begin position="538"/>
        <end position="551"/>
    </location>
</feature>
<keyword evidence="6" id="KW-1185">Reference proteome</keyword>
<feature type="region of interest" description="Disordered" evidence="2">
    <location>
        <begin position="521"/>
        <end position="551"/>
    </location>
</feature>
<dbReference type="KEGG" id="lalw:BTM29_03700"/>
<dbReference type="EMBL" id="CP019323">
    <property type="protein sequence ID" value="APX71712.1"/>
    <property type="molecule type" value="Genomic_DNA"/>
</dbReference>
<name>A0A1P8Q1F5_9LACO</name>
<feature type="domain" description="MucBP" evidence="4">
    <location>
        <begin position="459"/>
        <end position="502"/>
    </location>
</feature>
<evidence type="ECO:0000256" key="1">
    <source>
        <dbReference type="ARBA" id="ARBA00022737"/>
    </source>
</evidence>
<accession>A0A1P8Q1F5</accession>
<protein>
    <submittedName>
        <fullName evidence="5">Uncharacterized protein</fullName>
    </submittedName>
</protein>
<reference evidence="6" key="1">
    <citation type="submission" date="2016-12" db="EMBL/GenBank/DDBJ databases">
        <authorList>
            <person name="Jung M.Y."/>
            <person name="Lee S.H."/>
        </authorList>
    </citation>
    <scope>NUCLEOTIDE SEQUENCE [LARGE SCALE GENOMIC DNA]</scope>
    <source>
        <strain evidence="6">WiKim39</strain>
    </source>
</reference>
<feature type="domain" description="S-layer protein C-terminal" evidence="3">
    <location>
        <begin position="561"/>
        <end position="606"/>
    </location>
</feature>
<sequence>MRDEDNNTIKDANGNPINVYSGTGKVGEVIGKDATYEKLKDLKIYNLYQFTSFSITLNKDTNDYYFDVSRIKARLIVRRFVNGKLSNLSNVFSGLPNGSLETTEWKVLYANDSFKLSQLENNEFPIFNNNIAETTTSYSVNKESFNLEDYNKVEKIPATKDTTITIDSANDTDFDSISFGFLVNIYIEVPIPVYYQDSLGNEISKPTTTTLNFSDPDNHTTTVNPPDYDTLGKEIPGYTFDKSLSTYSMELNETDDDRAYSEDQMASYGTVNMDKSKVVMVYTKNDIEFPVINYVDDTGKTIHSETLYNYDLNSGDFTTNDIPDISTFKDESGNAFSLQNKSFEKTDTGYNVQVADPYYKIKIIQQIGNLIIYDEMQSWDKNNLVLISPDAPSGYTINLDLSTFQYQSQDFPFTGLFTSINDAVGYITSNSDVLLDPDLLPPAPYREITVTAIYGQPNKITINYVDANNKTISSDTSDAPTSETTVESLLKAPTGYKLKDSSFVIDASSTDDTLVVNASVVADEPTSGGNNQGSGGSDDNDGDYDTPEVSDIDAKLSITKDATTVYDSNGKAVSISLSKYSNWVTDKKMTLDGETYYRVATDQWVKESDAYLYNDNLSQVHAYYDSNKSLIDSTGKASSRALKSGTDWATDRYAYFNGQKYYRVSTNE</sequence>
<dbReference type="AlphaFoldDB" id="A0A1P8Q1F5"/>
<organism evidence="5 6">
    <name type="scientific">Companilactobacillus allii</name>
    <dbReference type="NCBI Taxonomy" id="1847728"/>
    <lineage>
        <taxon>Bacteria</taxon>
        <taxon>Bacillati</taxon>
        <taxon>Bacillota</taxon>
        <taxon>Bacilli</taxon>
        <taxon>Lactobacillales</taxon>
        <taxon>Lactobacillaceae</taxon>
        <taxon>Companilactobacillus</taxon>
    </lineage>
</organism>
<evidence type="ECO:0000259" key="3">
    <source>
        <dbReference type="Pfam" id="PF03217"/>
    </source>
</evidence>
<dbReference type="Proteomes" id="UP000187499">
    <property type="component" value="Chromosome"/>
</dbReference>
<keyword evidence="1" id="KW-0677">Repeat</keyword>
<dbReference type="InterPro" id="IPR009459">
    <property type="entry name" value="MucBP_dom"/>
</dbReference>
<evidence type="ECO:0000259" key="4">
    <source>
        <dbReference type="Pfam" id="PF06458"/>
    </source>
</evidence>
<dbReference type="Pfam" id="PF06458">
    <property type="entry name" value="MucBP"/>
    <property type="match status" value="2"/>
</dbReference>
<gene>
    <name evidence="5" type="ORF">BTM29_03700</name>
</gene>
<feature type="domain" description="MucBP" evidence="4">
    <location>
        <begin position="190"/>
        <end position="283"/>
    </location>
</feature>
<evidence type="ECO:0000313" key="5">
    <source>
        <dbReference type="EMBL" id="APX71712.1"/>
    </source>
</evidence>
<dbReference type="Pfam" id="PF03217">
    <property type="entry name" value="SlpA"/>
    <property type="match status" value="1"/>
</dbReference>
<dbReference type="InterPro" id="IPR024968">
    <property type="entry name" value="SlpA_C_lactobacillus"/>
</dbReference>